<reference evidence="3" key="1">
    <citation type="submission" date="2016-11" db="EMBL/GenBank/DDBJ databases">
        <authorList>
            <person name="Varghese N."/>
            <person name="Submissions S."/>
        </authorList>
    </citation>
    <scope>NUCLEOTIDE SEQUENCE [LARGE SCALE GENOMIC DNA]</scope>
    <source>
        <strain evidence="3">DSM 16057</strain>
    </source>
</reference>
<feature type="coiled-coil region" evidence="1">
    <location>
        <begin position="109"/>
        <end position="136"/>
    </location>
</feature>
<dbReference type="EMBL" id="FQZM01000012">
    <property type="protein sequence ID" value="SHI81935.1"/>
    <property type="molecule type" value="Genomic_DNA"/>
</dbReference>
<proteinExistence type="predicted"/>
<gene>
    <name evidence="2" type="ORF">SAMN02745219_01150</name>
</gene>
<dbReference type="RefSeq" id="WP_072867913.1">
    <property type="nucleotide sequence ID" value="NZ_FQZM01000012.1"/>
</dbReference>
<keyword evidence="1" id="KW-0175">Coiled coil</keyword>
<dbReference type="Proteomes" id="UP000184529">
    <property type="component" value="Unassembled WGS sequence"/>
</dbReference>
<dbReference type="OrthoDB" id="7375452at2"/>
<keyword evidence="3" id="KW-1185">Reference proteome</keyword>
<evidence type="ECO:0000313" key="2">
    <source>
        <dbReference type="EMBL" id="SHI81935.1"/>
    </source>
</evidence>
<evidence type="ECO:0000313" key="3">
    <source>
        <dbReference type="Proteomes" id="UP000184529"/>
    </source>
</evidence>
<name>A0A1M6E912_9FIRM</name>
<accession>A0A1M6E912</accession>
<dbReference type="STRING" id="1121432.SAMN02745219_01150"/>
<dbReference type="AlphaFoldDB" id="A0A1M6E912"/>
<sequence length="567" mass="64836">MKKPKKKKTVNPDESIKYTVCGEWFPESFPARRSLRWGRGEEDPLATEMRLFCSCQRWVFNRLLEGRSREELKKEGQGLFGINSRFCDDALLKARAIIESQRELLALEIEETGTKLARARKKLSRAEKDLATAIKTGNPVKIEKAERIVHGRKARVKKLSDKLDELKTHQNNGTIPTVVFGGRSLWKRVCRGRATKEEWRNARQNRLYTRGDETKGGNPNIKISYCSGEFALSVTVSHLSEQTGTDSKGRPVMTRAPRVTGKLWLPEKHRLRVWELLLSGAPYNVELIRGRDGRYRVHITFTITAPDPVTSSNRGYLGMDTNPDGVALANVNYFGQPEAWPEGFTVPYPKALHKFAGEFQMTVHPNGFLYIKMPELAYSRGYRRTYLIGVLAKVVVDIAKALGKPIALEDLDFGKDRLDTDRKFNRMAANFPFKKIIEAVTRKATREGVGIKPVWPVHTSTIGYYKFMERYGVIIHHAAALTIARRAIGFRERITNELKQKIRVIKEKLNRKVDSLPGEGKGMTRKVKRLFNRLDGKISVHNELPRFKQESFYSVWHELKQLALSSR</sequence>
<evidence type="ECO:0000256" key="1">
    <source>
        <dbReference type="SAM" id="Coils"/>
    </source>
</evidence>
<protein>
    <submittedName>
        <fullName evidence="2">Transposase, IS605 OrfB family, central region</fullName>
    </submittedName>
</protein>
<organism evidence="2 3">
    <name type="scientific">Desulfofundulus thermosubterraneus DSM 16057</name>
    <dbReference type="NCBI Taxonomy" id="1121432"/>
    <lineage>
        <taxon>Bacteria</taxon>
        <taxon>Bacillati</taxon>
        <taxon>Bacillota</taxon>
        <taxon>Clostridia</taxon>
        <taxon>Eubacteriales</taxon>
        <taxon>Peptococcaceae</taxon>
        <taxon>Desulfofundulus</taxon>
    </lineage>
</organism>